<sequence length="125" mass="14465">MGRHTYVTRTLPWLHLCHLYVCTRAAEEDRELASPFASSDWHQDNMRTNRPTAFGQLAEHQWPWPWGDAYKRRPIPKSCSDCRPRQKGAWLIGPLDVGEETRSCNHLHGSEQTKSLQSFSAPEHL</sequence>
<name>A0A2T4BWA0_TRILO</name>
<evidence type="ECO:0000313" key="3">
    <source>
        <dbReference type="Proteomes" id="UP000240760"/>
    </source>
</evidence>
<accession>A0A2T4BWA0</accession>
<evidence type="ECO:0000256" key="1">
    <source>
        <dbReference type="SAM" id="SignalP"/>
    </source>
</evidence>
<dbReference type="AlphaFoldDB" id="A0A2T4BWA0"/>
<reference evidence="2 3" key="1">
    <citation type="submission" date="2016-07" db="EMBL/GenBank/DDBJ databases">
        <title>Multiple horizontal gene transfer events from other fungi enriched the ability of initially mycotrophic Trichoderma (Ascomycota) to feed on dead plant biomass.</title>
        <authorList>
            <consortium name="DOE Joint Genome Institute"/>
            <person name="Aerts A."/>
            <person name="Atanasova L."/>
            <person name="Chenthamara K."/>
            <person name="Zhang J."/>
            <person name="Grujic M."/>
            <person name="Henrissat B."/>
            <person name="Kuo A."/>
            <person name="Salamov A."/>
            <person name="Lipzen A."/>
            <person name="Labutti K."/>
            <person name="Barry K."/>
            <person name="Miao Y."/>
            <person name="Rahimi M.J."/>
            <person name="Shen Q."/>
            <person name="Grigoriev I.V."/>
            <person name="Kubicek C.P."/>
            <person name="Druzhinina I.S."/>
        </authorList>
    </citation>
    <scope>NUCLEOTIDE SEQUENCE [LARGE SCALE GENOMIC DNA]</scope>
    <source>
        <strain evidence="2 3">ATCC 18648</strain>
    </source>
</reference>
<keyword evidence="3" id="KW-1185">Reference proteome</keyword>
<protein>
    <recommendedName>
        <fullName evidence="4">Secreted protein</fullName>
    </recommendedName>
</protein>
<evidence type="ECO:0008006" key="4">
    <source>
        <dbReference type="Google" id="ProtNLM"/>
    </source>
</evidence>
<feature type="chain" id="PRO_5015488965" description="Secreted protein" evidence="1">
    <location>
        <begin position="26"/>
        <end position="125"/>
    </location>
</feature>
<dbReference type="EMBL" id="KZ679138">
    <property type="protein sequence ID" value="PTB73577.1"/>
    <property type="molecule type" value="Genomic_DNA"/>
</dbReference>
<gene>
    <name evidence="2" type="ORF">M440DRAFT_134589</name>
</gene>
<organism evidence="2 3">
    <name type="scientific">Trichoderma longibrachiatum ATCC 18648</name>
    <dbReference type="NCBI Taxonomy" id="983965"/>
    <lineage>
        <taxon>Eukaryota</taxon>
        <taxon>Fungi</taxon>
        <taxon>Dikarya</taxon>
        <taxon>Ascomycota</taxon>
        <taxon>Pezizomycotina</taxon>
        <taxon>Sordariomycetes</taxon>
        <taxon>Hypocreomycetidae</taxon>
        <taxon>Hypocreales</taxon>
        <taxon>Hypocreaceae</taxon>
        <taxon>Trichoderma</taxon>
    </lineage>
</organism>
<proteinExistence type="predicted"/>
<evidence type="ECO:0000313" key="2">
    <source>
        <dbReference type="EMBL" id="PTB73577.1"/>
    </source>
</evidence>
<feature type="signal peptide" evidence="1">
    <location>
        <begin position="1"/>
        <end position="25"/>
    </location>
</feature>
<keyword evidence="1" id="KW-0732">Signal</keyword>
<dbReference type="Proteomes" id="UP000240760">
    <property type="component" value="Unassembled WGS sequence"/>
</dbReference>